<dbReference type="InterPro" id="IPR029060">
    <property type="entry name" value="PIN-like_dom_sf"/>
</dbReference>
<dbReference type="InterPro" id="IPR050556">
    <property type="entry name" value="Type_II_TA_system_RNase"/>
</dbReference>
<proteinExistence type="inferred from homology"/>
<keyword evidence="5" id="KW-0378">Hydrolase</keyword>
<evidence type="ECO:0000313" key="10">
    <source>
        <dbReference type="Proteomes" id="UP001597405"/>
    </source>
</evidence>
<keyword evidence="2" id="KW-1277">Toxin-antitoxin system</keyword>
<dbReference type="PANTHER" id="PTHR33653:SF1">
    <property type="entry name" value="RIBONUCLEASE VAPC2"/>
    <property type="match status" value="1"/>
</dbReference>
<organism evidence="9 10">
    <name type="scientific">Mesorhizobium newzealandense</name>
    <dbReference type="NCBI Taxonomy" id="1300302"/>
    <lineage>
        <taxon>Bacteria</taxon>
        <taxon>Pseudomonadati</taxon>
        <taxon>Pseudomonadota</taxon>
        <taxon>Alphaproteobacteria</taxon>
        <taxon>Hyphomicrobiales</taxon>
        <taxon>Phyllobacteriaceae</taxon>
        <taxon>Mesorhizobium</taxon>
    </lineage>
</organism>
<evidence type="ECO:0000259" key="8">
    <source>
        <dbReference type="Pfam" id="PF01850"/>
    </source>
</evidence>
<feature type="domain" description="PIN" evidence="8">
    <location>
        <begin position="3"/>
        <end position="129"/>
    </location>
</feature>
<dbReference type="EMBL" id="JBHUGZ010000016">
    <property type="protein sequence ID" value="MFD1985394.1"/>
    <property type="molecule type" value="Genomic_DNA"/>
</dbReference>
<dbReference type="InterPro" id="IPR002716">
    <property type="entry name" value="PIN_dom"/>
</dbReference>
<dbReference type="Gene3D" id="3.40.50.1010">
    <property type="entry name" value="5'-nuclease"/>
    <property type="match status" value="1"/>
</dbReference>
<keyword evidence="10" id="KW-1185">Reference proteome</keyword>
<dbReference type="PANTHER" id="PTHR33653">
    <property type="entry name" value="RIBONUCLEASE VAPC2"/>
    <property type="match status" value="1"/>
</dbReference>
<dbReference type="RefSeq" id="WP_379101732.1">
    <property type="nucleotide sequence ID" value="NZ_JBHUGZ010000016.1"/>
</dbReference>
<keyword evidence="4" id="KW-0479">Metal-binding</keyword>
<dbReference type="Pfam" id="PF01850">
    <property type="entry name" value="PIN"/>
    <property type="match status" value="1"/>
</dbReference>
<evidence type="ECO:0000256" key="5">
    <source>
        <dbReference type="ARBA" id="ARBA00022801"/>
    </source>
</evidence>
<evidence type="ECO:0000256" key="2">
    <source>
        <dbReference type="ARBA" id="ARBA00022649"/>
    </source>
</evidence>
<keyword evidence="6" id="KW-0460">Magnesium</keyword>
<sequence>MTLVDTNVLLDLVTDDPKRADWSVAQLEAAGLNGPLLINDAVFAELAVRYDRIEDLDARIEDLDAFVDEAGLEIAPMPRAALFLAGKVFTQYRKSGGSRTGVLPDFFIGAHAAVSGLPLLTRDVGRYRTYFPSLKLITPNS</sequence>
<evidence type="ECO:0000256" key="3">
    <source>
        <dbReference type="ARBA" id="ARBA00022722"/>
    </source>
</evidence>
<dbReference type="SUPFAM" id="SSF88723">
    <property type="entry name" value="PIN domain-like"/>
    <property type="match status" value="1"/>
</dbReference>
<evidence type="ECO:0000256" key="7">
    <source>
        <dbReference type="ARBA" id="ARBA00038093"/>
    </source>
</evidence>
<comment type="similarity">
    <text evidence="7">Belongs to the PINc/VapC protein family.</text>
</comment>
<reference evidence="10" key="1">
    <citation type="journal article" date="2019" name="Int. J. Syst. Evol. Microbiol.">
        <title>The Global Catalogue of Microorganisms (GCM) 10K type strain sequencing project: providing services to taxonomists for standard genome sequencing and annotation.</title>
        <authorList>
            <consortium name="The Broad Institute Genomics Platform"/>
            <consortium name="The Broad Institute Genome Sequencing Center for Infectious Disease"/>
            <person name="Wu L."/>
            <person name="Ma J."/>
        </authorList>
    </citation>
    <scope>NUCLEOTIDE SEQUENCE [LARGE SCALE GENOMIC DNA]</scope>
    <source>
        <strain evidence="10">CGMCC 1.16225</strain>
    </source>
</reference>
<keyword evidence="3" id="KW-0540">Nuclease</keyword>
<evidence type="ECO:0000256" key="6">
    <source>
        <dbReference type="ARBA" id="ARBA00022842"/>
    </source>
</evidence>
<evidence type="ECO:0000256" key="4">
    <source>
        <dbReference type="ARBA" id="ARBA00022723"/>
    </source>
</evidence>
<comment type="caution">
    <text evidence="9">The sequence shown here is derived from an EMBL/GenBank/DDBJ whole genome shotgun (WGS) entry which is preliminary data.</text>
</comment>
<protein>
    <submittedName>
        <fullName evidence="9">Type II toxin-antitoxin system VapC family toxin</fullName>
    </submittedName>
</protein>
<gene>
    <name evidence="9" type="ORF">ACFSOZ_23000</name>
</gene>
<accession>A0ABW4UIA5</accession>
<evidence type="ECO:0000256" key="1">
    <source>
        <dbReference type="ARBA" id="ARBA00001946"/>
    </source>
</evidence>
<evidence type="ECO:0000313" key="9">
    <source>
        <dbReference type="EMBL" id="MFD1985394.1"/>
    </source>
</evidence>
<name>A0ABW4UIA5_9HYPH</name>
<dbReference type="Proteomes" id="UP001597405">
    <property type="component" value="Unassembled WGS sequence"/>
</dbReference>
<comment type="cofactor">
    <cofactor evidence="1">
        <name>Mg(2+)</name>
        <dbReference type="ChEBI" id="CHEBI:18420"/>
    </cofactor>
</comment>